<sequence>ANANNRIATSTVNLVEFTKELADVYVRLGGFLKEEKVIEQLSIDYQSLNDVIADLAPTNQLLLNTMTGIGSAMAQAAIHSQSLGEAFVSAIKSMLAQLAASALLFGFLELILPGAGVLGGSKGLISFLGGGDLNLSPSVQPNAGGNQTTVVFQNATFIGTDEQIIRDQLVPILNRVMANA</sequence>
<accession>A0A0F9CL42</accession>
<proteinExistence type="predicted"/>
<organism evidence="1">
    <name type="scientific">marine sediment metagenome</name>
    <dbReference type="NCBI Taxonomy" id="412755"/>
    <lineage>
        <taxon>unclassified sequences</taxon>
        <taxon>metagenomes</taxon>
        <taxon>ecological metagenomes</taxon>
    </lineage>
</organism>
<feature type="non-terminal residue" evidence="1">
    <location>
        <position position="1"/>
    </location>
</feature>
<reference evidence="1" key="1">
    <citation type="journal article" date="2015" name="Nature">
        <title>Complex archaea that bridge the gap between prokaryotes and eukaryotes.</title>
        <authorList>
            <person name="Spang A."/>
            <person name="Saw J.H."/>
            <person name="Jorgensen S.L."/>
            <person name="Zaremba-Niedzwiedzka K."/>
            <person name="Martijn J."/>
            <person name="Lind A.E."/>
            <person name="van Eijk R."/>
            <person name="Schleper C."/>
            <person name="Guy L."/>
            <person name="Ettema T.J."/>
        </authorList>
    </citation>
    <scope>NUCLEOTIDE SEQUENCE</scope>
</reference>
<dbReference type="AlphaFoldDB" id="A0A0F9CL42"/>
<dbReference type="EMBL" id="LAZR01032738">
    <property type="protein sequence ID" value="KKL50053.1"/>
    <property type="molecule type" value="Genomic_DNA"/>
</dbReference>
<name>A0A0F9CL42_9ZZZZ</name>
<comment type="caution">
    <text evidence="1">The sequence shown here is derived from an EMBL/GenBank/DDBJ whole genome shotgun (WGS) entry which is preliminary data.</text>
</comment>
<evidence type="ECO:0000313" key="1">
    <source>
        <dbReference type="EMBL" id="KKL50053.1"/>
    </source>
</evidence>
<protein>
    <submittedName>
        <fullName evidence="1">Uncharacterized protein</fullName>
    </submittedName>
</protein>
<gene>
    <name evidence="1" type="ORF">LCGC14_2309370</name>
</gene>